<sequence>MVVRHGARTPLTPKYWDGASWFPGKDCGQLYQAVRLDLSSADGGPVSPSTHNQRQIDTVLPGGCSKGALTHMGQQQAKDLGGWLRHRYTSQFPFLDPTFQAGTLRARTTAFERTKDTLRGVLTGLYPELASSSFSVTTSGDHDEILYGNTSKCKRLAALMKTAVAKQKELQAKDGQVEALQQRVRAALKLEPDHQTAFVELYDALSCLRFHGKAMAAEFTPELMKQIEVQASRVMRAVEAPSGADHDAREMLQLTAGPLIALIQDNMQQATGSRSAPDAGPRMQFYSAHDTTIMPLLQILAQGSDSWPPYLADIIFELWTPSQQQHKGSWFSGWLSGSANNEPVVRVLYLGKAVQLPGARLAGGTQMPLSAFVDKVLKPYSLTGQDYDRACDLPEEQQPQHVPQIPPQGQASSNDSVQGL</sequence>
<evidence type="ECO:0000256" key="1">
    <source>
        <dbReference type="ARBA" id="ARBA00005375"/>
    </source>
</evidence>
<dbReference type="InterPro" id="IPR029033">
    <property type="entry name" value="His_PPase_superfam"/>
</dbReference>
<dbReference type="PANTHER" id="PTHR11567">
    <property type="entry name" value="ACID PHOSPHATASE-RELATED"/>
    <property type="match status" value="1"/>
</dbReference>
<dbReference type="AlphaFoldDB" id="A0AAW1P2Z0"/>
<evidence type="ECO:0008006" key="5">
    <source>
        <dbReference type="Google" id="ProtNLM"/>
    </source>
</evidence>
<proteinExistence type="inferred from homology"/>
<dbReference type="Pfam" id="PF00328">
    <property type="entry name" value="His_Phos_2"/>
    <property type="match status" value="1"/>
</dbReference>
<dbReference type="CDD" id="cd07061">
    <property type="entry name" value="HP_HAP_like"/>
    <property type="match status" value="1"/>
</dbReference>
<dbReference type="EMBL" id="JALJOQ010000053">
    <property type="protein sequence ID" value="KAK9804090.1"/>
    <property type="molecule type" value="Genomic_DNA"/>
</dbReference>
<evidence type="ECO:0000313" key="4">
    <source>
        <dbReference type="Proteomes" id="UP001465755"/>
    </source>
</evidence>
<accession>A0AAW1P2Z0</accession>
<dbReference type="PANTHER" id="PTHR11567:SF207">
    <property type="entry name" value="LYSOPHOSPHATIDIC ACID PHOSPHATASE TYPE 6"/>
    <property type="match status" value="1"/>
</dbReference>
<gene>
    <name evidence="3" type="ORF">WJX73_005951</name>
</gene>
<protein>
    <recommendedName>
        <fullName evidence="5">Acid phosphatase</fullName>
    </recommendedName>
</protein>
<comment type="caution">
    <text evidence="3">The sequence shown here is derived from an EMBL/GenBank/DDBJ whole genome shotgun (WGS) entry which is preliminary data.</text>
</comment>
<feature type="compositionally biased region" description="Polar residues" evidence="2">
    <location>
        <begin position="411"/>
        <end position="420"/>
    </location>
</feature>
<organism evidence="3 4">
    <name type="scientific">Symbiochloris irregularis</name>
    <dbReference type="NCBI Taxonomy" id="706552"/>
    <lineage>
        <taxon>Eukaryota</taxon>
        <taxon>Viridiplantae</taxon>
        <taxon>Chlorophyta</taxon>
        <taxon>core chlorophytes</taxon>
        <taxon>Trebouxiophyceae</taxon>
        <taxon>Trebouxiales</taxon>
        <taxon>Trebouxiaceae</taxon>
        <taxon>Symbiochloris</taxon>
    </lineage>
</organism>
<evidence type="ECO:0000256" key="2">
    <source>
        <dbReference type="SAM" id="MobiDB-lite"/>
    </source>
</evidence>
<name>A0AAW1P2Z0_9CHLO</name>
<dbReference type="SUPFAM" id="SSF53254">
    <property type="entry name" value="Phosphoglycerate mutase-like"/>
    <property type="match status" value="1"/>
</dbReference>
<reference evidence="3 4" key="1">
    <citation type="journal article" date="2024" name="Nat. Commun.">
        <title>Phylogenomics reveals the evolutionary origins of lichenization in chlorophyte algae.</title>
        <authorList>
            <person name="Puginier C."/>
            <person name="Libourel C."/>
            <person name="Otte J."/>
            <person name="Skaloud P."/>
            <person name="Haon M."/>
            <person name="Grisel S."/>
            <person name="Petersen M."/>
            <person name="Berrin J.G."/>
            <person name="Delaux P.M."/>
            <person name="Dal Grande F."/>
            <person name="Keller J."/>
        </authorList>
    </citation>
    <scope>NUCLEOTIDE SEQUENCE [LARGE SCALE GENOMIC DNA]</scope>
    <source>
        <strain evidence="3 4">SAG 2036</strain>
    </source>
</reference>
<feature type="compositionally biased region" description="Low complexity" evidence="2">
    <location>
        <begin position="396"/>
        <end position="410"/>
    </location>
</feature>
<dbReference type="GO" id="GO:0016791">
    <property type="term" value="F:phosphatase activity"/>
    <property type="evidence" value="ECO:0007669"/>
    <property type="project" value="TreeGrafter"/>
</dbReference>
<dbReference type="InterPro" id="IPR050645">
    <property type="entry name" value="Histidine_acid_phosphatase"/>
</dbReference>
<dbReference type="Proteomes" id="UP001465755">
    <property type="component" value="Unassembled WGS sequence"/>
</dbReference>
<keyword evidence="4" id="KW-1185">Reference proteome</keyword>
<evidence type="ECO:0000313" key="3">
    <source>
        <dbReference type="EMBL" id="KAK9804090.1"/>
    </source>
</evidence>
<feature type="region of interest" description="Disordered" evidence="2">
    <location>
        <begin position="395"/>
        <end position="420"/>
    </location>
</feature>
<comment type="similarity">
    <text evidence="1">Belongs to the histidine acid phosphatase family.</text>
</comment>
<dbReference type="InterPro" id="IPR000560">
    <property type="entry name" value="His_Pase_clade-2"/>
</dbReference>
<dbReference type="Gene3D" id="3.40.50.1240">
    <property type="entry name" value="Phosphoglycerate mutase-like"/>
    <property type="match status" value="1"/>
</dbReference>